<dbReference type="GO" id="GO:0009927">
    <property type="term" value="F:histidine phosphotransfer kinase activity"/>
    <property type="evidence" value="ECO:0007669"/>
    <property type="project" value="TreeGrafter"/>
</dbReference>
<dbReference type="InterPro" id="IPR003594">
    <property type="entry name" value="HATPase_dom"/>
</dbReference>
<accession>A0A917QGB8</accession>
<dbReference type="GO" id="GO:0000155">
    <property type="term" value="F:phosphorelay sensor kinase activity"/>
    <property type="evidence" value="ECO:0007669"/>
    <property type="project" value="InterPro"/>
</dbReference>
<feature type="domain" description="Histidine kinase" evidence="9">
    <location>
        <begin position="269"/>
        <end position="490"/>
    </location>
</feature>
<dbReference type="PANTHER" id="PTHR43047">
    <property type="entry name" value="TWO-COMPONENT HISTIDINE PROTEIN KINASE"/>
    <property type="match status" value="1"/>
</dbReference>
<dbReference type="InterPro" id="IPR004358">
    <property type="entry name" value="Sig_transdc_His_kin-like_C"/>
</dbReference>
<evidence type="ECO:0000256" key="1">
    <source>
        <dbReference type="ARBA" id="ARBA00000085"/>
    </source>
</evidence>
<evidence type="ECO:0000313" key="11">
    <source>
        <dbReference type="Proteomes" id="UP000600449"/>
    </source>
</evidence>
<dbReference type="Gene3D" id="3.30.565.10">
    <property type="entry name" value="Histidine kinase-like ATPase, C-terminal domain"/>
    <property type="match status" value="1"/>
</dbReference>
<evidence type="ECO:0000313" key="10">
    <source>
        <dbReference type="EMBL" id="GGK49284.1"/>
    </source>
</evidence>
<comment type="caution">
    <text evidence="10">The sequence shown here is derived from an EMBL/GenBank/DDBJ whole genome shotgun (WGS) entry which is preliminary data.</text>
</comment>
<dbReference type="SMART" id="SM00388">
    <property type="entry name" value="HisKA"/>
    <property type="match status" value="1"/>
</dbReference>
<proteinExistence type="predicted"/>
<comment type="catalytic activity">
    <reaction evidence="1">
        <text>ATP + protein L-histidine = ADP + protein N-phospho-L-histidine.</text>
        <dbReference type="EC" id="2.7.13.3"/>
    </reaction>
</comment>
<feature type="region of interest" description="Disordered" evidence="7">
    <location>
        <begin position="1"/>
        <end position="22"/>
    </location>
</feature>
<gene>
    <name evidence="10" type="ORF">GCM10011322_40370</name>
</gene>
<keyword evidence="11" id="KW-1185">Reference proteome</keyword>
<feature type="transmembrane region" description="Helical" evidence="8">
    <location>
        <begin position="60"/>
        <end position="81"/>
    </location>
</feature>
<name>A0A917QGB8_9HYPH</name>
<keyword evidence="8" id="KW-0472">Membrane</keyword>
<dbReference type="InterPro" id="IPR036890">
    <property type="entry name" value="HATPase_C_sf"/>
</dbReference>
<dbReference type="InterPro" id="IPR005467">
    <property type="entry name" value="His_kinase_dom"/>
</dbReference>
<keyword evidence="8" id="KW-0812">Transmembrane</keyword>
<dbReference type="SUPFAM" id="SSF47384">
    <property type="entry name" value="Homodimeric domain of signal transducing histidine kinase"/>
    <property type="match status" value="1"/>
</dbReference>
<dbReference type="Pfam" id="PF00512">
    <property type="entry name" value="HisKA"/>
    <property type="match status" value="1"/>
</dbReference>
<dbReference type="CDD" id="cd00075">
    <property type="entry name" value="HATPase"/>
    <property type="match status" value="1"/>
</dbReference>
<dbReference type="PROSITE" id="PS50109">
    <property type="entry name" value="HIS_KIN"/>
    <property type="match status" value="1"/>
</dbReference>
<feature type="transmembrane region" description="Helical" evidence="8">
    <location>
        <begin position="176"/>
        <end position="194"/>
    </location>
</feature>
<keyword evidence="6" id="KW-0175">Coiled coil</keyword>
<dbReference type="Proteomes" id="UP000600449">
    <property type="component" value="Unassembled WGS sequence"/>
</dbReference>
<keyword evidence="5 10" id="KW-0418">Kinase</keyword>
<sequence length="506" mass="54647">MADGAGHNERREAESVAGDVKHRRRVAQDVRAAREKLTSSTGLERAFETELVRLFAQYRVGAAIPLYVLAAAIAGAATTWLPIVTVAVWAALTLLAMTIMVVLARNFLRASEDDARTLGVWRRLFAMGEMLHGAAWAYLLQLLAQVPSEDMRIFVLFCSVMITAVVATLSATVPAAVYAGLAPILVVVGLATVTSGASQALMLAMMIASAQVFFVLLARHLYGSAVATLLSRAEKDALFVELEQAKANSDEARRRAEEANLAKSRFLATMSHELRTPLNAILGFSEVMKGEVFGPHASDSYREYSADIHASGQHLLNLINEILDLSRIEAGRYELNEEAIALAHVIDDCAHMMNLRAKAKGQVIRTHVDESLPRIWADERAIRQVVLNILSNAIKFTPQGGEITIKVGWTSSGGQYVAVKDTGPGIPEEEIPVVMSSFGRGTWAIKTAEQGSGLGLPIVKGLVDLHGGGFQLRSKPREGTEVIVTLPANRVMNALPPVAQEKKSAA</sequence>
<feature type="transmembrane region" description="Helical" evidence="8">
    <location>
        <begin position="200"/>
        <end position="222"/>
    </location>
</feature>
<dbReference type="PANTHER" id="PTHR43047:SF72">
    <property type="entry name" value="OSMOSENSING HISTIDINE PROTEIN KINASE SLN1"/>
    <property type="match status" value="1"/>
</dbReference>
<evidence type="ECO:0000256" key="8">
    <source>
        <dbReference type="SAM" id="Phobius"/>
    </source>
</evidence>
<dbReference type="Gene3D" id="1.10.287.130">
    <property type="match status" value="1"/>
</dbReference>
<reference evidence="10 11" key="1">
    <citation type="journal article" date="2014" name="Int. J. Syst. Evol. Microbiol.">
        <title>Complete genome sequence of Corynebacterium casei LMG S-19264T (=DSM 44701T), isolated from a smear-ripened cheese.</title>
        <authorList>
            <consortium name="US DOE Joint Genome Institute (JGI-PGF)"/>
            <person name="Walter F."/>
            <person name="Albersmeier A."/>
            <person name="Kalinowski J."/>
            <person name="Ruckert C."/>
        </authorList>
    </citation>
    <scope>NUCLEOTIDE SEQUENCE [LARGE SCALE GENOMIC DNA]</scope>
    <source>
        <strain evidence="10 11">CGMCC 1.9161</strain>
    </source>
</reference>
<dbReference type="Pfam" id="PF02518">
    <property type="entry name" value="HATPase_c"/>
    <property type="match status" value="1"/>
</dbReference>
<dbReference type="AlphaFoldDB" id="A0A917QGB8"/>
<evidence type="ECO:0000256" key="5">
    <source>
        <dbReference type="ARBA" id="ARBA00022777"/>
    </source>
</evidence>
<keyword evidence="4" id="KW-0808">Transferase</keyword>
<protein>
    <recommendedName>
        <fullName evidence="2">histidine kinase</fullName>
        <ecNumber evidence="2">2.7.13.3</ecNumber>
    </recommendedName>
</protein>
<dbReference type="InterPro" id="IPR036097">
    <property type="entry name" value="HisK_dim/P_sf"/>
</dbReference>
<keyword evidence="8" id="KW-1133">Transmembrane helix</keyword>
<feature type="compositionally biased region" description="Basic and acidic residues" evidence="7">
    <location>
        <begin position="1"/>
        <end position="14"/>
    </location>
</feature>
<dbReference type="InterPro" id="IPR003661">
    <property type="entry name" value="HisK_dim/P_dom"/>
</dbReference>
<dbReference type="GO" id="GO:0005886">
    <property type="term" value="C:plasma membrane"/>
    <property type="evidence" value="ECO:0007669"/>
    <property type="project" value="TreeGrafter"/>
</dbReference>
<dbReference type="CDD" id="cd00082">
    <property type="entry name" value="HisKA"/>
    <property type="match status" value="1"/>
</dbReference>
<feature type="transmembrane region" description="Helical" evidence="8">
    <location>
        <begin position="87"/>
        <end position="108"/>
    </location>
</feature>
<dbReference type="PRINTS" id="PR00344">
    <property type="entry name" value="BCTRLSENSOR"/>
</dbReference>
<evidence type="ECO:0000256" key="7">
    <source>
        <dbReference type="SAM" id="MobiDB-lite"/>
    </source>
</evidence>
<feature type="transmembrane region" description="Helical" evidence="8">
    <location>
        <begin position="151"/>
        <end position="169"/>
    </location>
</feature>
<evidence type="ECO:0000256" key="4">
    <source>
        <dbReference type="ARBA" id="ARBA00022679"/>
    </source>
</evidence>
<dbReference type="EMBL" id="BMMF01000014">
    <property type="protein sequence ID" value="GGK49284.1"/>
    <property type="molecule type" value="Genomic_DNA"/>
</dbReference>
<dbReference type="RefSeq" id="WP_188915074.1">
    <property type="nucleotide sequence ID" value="NZ_BMMF01000014.1"/>
</dbReference>
<dbReference type="EC" id="2.7.13.3" evidence="2"/>
<evidence type="ECO:0000256" key="3">
    <source>
        <dbReference type="ARBA" id="ARBA00022553"/>
    </source>
</evidence>
<evidence type="ECO:0000259" key="9">
    <source>
        <dbReference type="PROSITE" id="PS50109"/>
    </source>
</evidence>
<feature type="coiled-coil region" evidence="6">
    <location>
        <begin position="235"/>
        <end position="262"/>
    </location>
</feature>
<evidence type="ECO:0000256" key="2">
    <source>
        <dbReference type="ARBA" id="ARBA00012438"/>
    </source>
</evidence>
<dbReference type="SUPFAM" id="SSF55874">
    <property type="entry name" value="ATPase domain of HSP90 chaperone/DNA topoisomerase II/histidine kinase"/>
    <property type="match status" value="1"/>
</dbReference>
<feature type="transmembrane region" description="Helical" evidence="8">
    <location>
        <begin position="120"/>
        <end position="139"/>
    </location>
</feature>
<organism evidence="10 11">
    <name type="scientific">Salinarimonas ramus</name>
    <dbReference type="NCBI Taxonomy" id="690164"/>
    <lineage>
        <taxon>Bacteria</taxon>
        <taxon>Pseudomonadati</taxon>
        <taxon>Pseudomonadota</taxon>
        <taxon>Alphaproteobacteria</taxon>
        <taxon>Hyphomicrobiales</taxon>
        <taxon>Salinarimonadaceae</taxon>
        <taxon>Salinarimonas</taxon>
    </lineage>
</organism>
<dbReference type="SMART" id="SM00387">
    <property type="entry name" value="HATPase_c"/>
    <property type="match status" value="1"/>
</dbReference>
<keyword evidence="3" id="KW-0597">Phosphoprotein</keyword>
<evidence type="ECO:0000256" key="6">
    <source>
        <dbReference type="SAM" id="Coils"/>
    </source>
</evidence>